<dbReference type="AlphaFoldDB" id="A0A6L2MRM7"/>
<dbReference type="Gene3D" id="3.10.10.10">
    <property type="entry name" value="HIV Type 1 Reverse Transcriptase, subunit A, domain 1"/>
    <property type="match status" value="1"/>
</dbReference>
<dbReference type="EMBL" id="BKCJ010007197">
    <property type="protein sequence ID" value="GEU76029.1"/>
    <property type="molecule type" value="Genomic_DNA"/>
</dbReference>
<keyword evidence="1" id="KW-0511">Multifunctional enzyme</keyword>
<dbReference type="InterPro" id="IPR050951">
    <property type="entry name" value="Retrovirus_Pol_polyprotein"/>
</dbReference>
<dbReference type="InterPro" id="IPR043502">
    <property type="entry name" value="DNA/RNA_pol_sf"/>
</dbReference>
<evidence type="ECO:0000259" key="2">
    <source>
        <dbReference type="Pfam" id="PF17919"/>
    </source>
</evidence>
<dbReference type="Gene3D" id="1.10.340.70">
    <property type="match status" value="1"/>
</dbReference>
<name>A0A6L2MRM7_TANCI</name>
<protein>
    <submittedName>
        <fullName evidence="4">Uncharacterized protein</fullName>
    </submittedName>
</protein>
<feature type="domain" description="Integrase zinc-binding" evidence="3">
    <location>
        <begin position="240"/>
        <end position="291"/>
    </location>
</feature>
<dbReference type="Pfam" id="PF17919">
    <property type="entry name" value="RT_RNaseH_2"/>
    <property type="match status" value="1"/>
</dbReference>
<dbReference type="InterPro" id="IPR043128">
    <property type="entry name" value="Rev_trsase/Diguanyl_cyclase"/>
</dbReference>
<dbReference type="PANTHER" id="PTHR37984">
    <property type="entry name" value="PROTEIN CBG26694"/>
    <property type="match status" value="1"/>
</dbReference>
<evidence type="ECO:0000256" key="1">
    <source>
        <dbReference type="ARBA" id="ARBA00023268"/>
    </source>
</evidence>
<comment type="caution">
    <text evidence="4">The sequence shown here is derived from an EMBL/GenBank/DDBJ whole genome shotgun (WGS) entry which is preliminary data.</text>
</comment>
<accession>A0A6L2MRM7</accession>
<evidence type="ECO:0000259" key="3">
    <source>
        <dbReference type="Pfam" id="PF17921"/>
    </source>
</evidence>
<dbReference type="FunFam" id="3.30.70.270:FF:000020">
    <property type="entry name" value="Transposon Tf2-6 polyprotein-like Protein"/>
    <property type="match status" value="1"/>
</dbReference>
<organism evidence="4">
    <name type="scientific">Tanacetum cinerariifolium</name>
    <name type="common">Dalmatian daisy</name>
    <name type="synonym">Chrysanthemum cinerariifolium</name>
    <dbReference type="NCBI Taxonomy" id="118510"/>
    <lineage>
        <taxon>Eukaryota</taxon>
        <taxon>Viridiplantae</taxon>
        <taxon>Streptophyta</taxon>
        <taxon>Embryophyta</taxon>
        <taxon>Tracheophyta</taxon>
        <taxon>Spermatophyta</taxon>
        <taxon>Magnoliopsida</taxon>
        <taxon>eudicotyledons</taxon>
        <taxon>Gunneridae</taxon>
        <taxon>Pentapetalae</taxon>
        <taxon>asterids</taxon>
        <taxon>campanulids</taxon>
        <taxon>Asterales</taxon>
        <taxon>Asteraceae</taxon>
        <taxon>Asteroideae</taxon>
        <taxon>Anthemideae</taxon>
        <taxon>Anthemidinae</taxon>
        <taxon>Tanacetum</taxon>
    </lineage>
</organism>
<dbReference type="Gene3D" id="3.30.420.10">
    <property type="entry name" value="Ribonuclease H-like superfamily/Ribonuclease H"/>
    <property type="match status" value="1"/>
</dbReference>
<dbReference type="GO" id="GO:0003824">
    <property type="term" value="F:catalytic activity"/>
    <property type="evidence" value="ECO:0007669"/>
    <property type="project" value="UniProtKB-KW"/>
</dbReference>
<dbReference type="InterPro" id="IPR041588">
    <property type="entry name" value="Integrase_H2C2"/>
</dbReference>
<dbReference type="InterPro" id="IPR036397">
    <property type="entry name" value="RNaseH_sf"/>
</dbReference>
<dbReference type="InterPro" id="IPR041577">
    <property type="entry name" value="RT_RNaseH_2"/>
</dbReference>
<sequence>MKEDYKPAVQSQRRVNPKIHDVIKKEVIKLLDADMIYPISDSPWVSPIHCVPKKGGMIVSANENNDLIPTRLVTGWRVCIDYRKLNDATRKDYFPLPFMDQMLERLAGNKFYCFLDGFLGEGIVLGHKILKSGIEVDIAKVDVIAKLLHPTTIKGVRSFLGHAGFYRRFIQDFSKIARPMTHLLEKEIPFVFFKECVDAFNTLKKKLTEAPILVVPYLNLPFELMYDASDFAIGRCVHGQEIFDILKACYEGPTGGHHGANLTAKKVFDAGFFWPSIYRDAHDMIKSYDTCPFPSSKGNKYILVAVDYLSKWVEAKALPTNDARVVVRLTALLCGPHVKTSLQVDHNIVRFARRLTALLCGPHVKTSRQTAGDHQNLQLNELNELHDQAYENSVIYKERTKKLHDSKIKNRIFNVGDQVLLFSSRLKIFSGKLKTRWSGPFTITQVFPYGTIELSTQWS</sequence>
<dbReference type="InterPro" id="IPR012337">
    <property type="entry name" value="RNaseH-like_sf"/>
</dbReference>
<dbReference type="GO" id="GO:0003676">
    <property type="term" value="F:nucleic acid binding"/>
    <property type="evidence" value="ECO:0007669"/>
    <property type="project" value="InterPro"/>
</dbReference>
<dbReference type="PANTHER" id="PTHR37984:SF5">
    <property type="entry name" value="PROTEIN NYNRIN-LIKE"/>
    <property type="match status" value="1"/>
</dbReference>
<dbReference type="SUPFAM" id="SSF53098">
    <property type="entry name" value="Ribonuclease H-like"/>
    <property type="match status" value="1"/>
</dbReference>
<evidence type="ECO:0000313" key="4">
    <source>
        <dbReference type="EMBL" id="GEU76029.1"/>
    </source>
</evidence>
<proteinExistence type="predicted"/>
<gene>
    <name evidence="4" type="ORF">Tci_048007</name>
</gene>
<feature type="domain" description="Reverse transcriptase/retrotransposon-derived protein RNase H-like" evidence="2">
    <location>
        <begin position="194"/>
        <end position="237"/>
    </location>
</feature>
<dbReference type="Gene3D" id="3.30.70.270">
    <property type="match status" value="1"/>
</dbReference>
<dbReference type="Pfam" id="PF17921">
    <property type="entry name" value="Integrase_H2C2"/>
    <property type="match status" value="1"/>
</dbReference>
<reference evidence="4" key="1">
    <citation type="journal article" date="2019" name="Sci. Rep.">
        <title>Draft genome of Tanacetum cinerariifolium, the natural source of mosquito coil.</title>
        <authorList>
            <person name="Yamashiro T."/>
            <person name="Shiraishi A."/>
            <person name="Satake H."/>
            <person name="Nakayama K."/>
        </authorList>
    </citation>
    <scope>NUCLEOTIDE SEQUENCE</scope>
</reference>
<dbReference type="SUPFAM" id="SSF56672">
    <property type="entry name" value="DNA/RNA polymerases"/>
    <property type="match status" value="1"/>
</dbReference>